<dbReference type="GO" id="GO:0009403">
    <property type="term" value="P:toxin biosynthetic process"/>
    <property type="evidence" value="ECO:0007669"/>
    <property type="project" value="UniProtKB-ARBA"/>
</dbReference>
<dbReference type="FunFam" id="3.40.50.980:FF:000001">
    <property type="entry name" value="Non-ribosomal peptide synthetase"/>
    <property type="match status" value="3"/>
</dbReference>
<comment type="similarity">
    <text evidence="2">Belongs to the ATP-dependent AMP-binding enzyme family.</text>
</comment>
<dbReference type="FunFam" id="2.30.38.10:FF:000001">
    <property type="entry name" value="Non-ribosomal peptide synthetase PvdI"/>
    <property type="match status" value="3"/>
</dbReference>
<dbReference type="Gene3D" id="3.30.559.30">
    <property type="entry name" value="Nonribosomal peptide synthetase, condensation domain"/>
    <property type="match status" value="3"/>
</dbReference>
<dbReference type="GO" id="GO:0072330">
    <property type="term" value="P:monocarboxylic acid biosynthetic process"/>
    <property type="evidence" value="ECO:0007669"/>
    <property type="project" value="UniProtKB-ARBA"/>
</dbReference>
<dbReference type="InterPro" id="IPR010071">
    <property type="entry name" value="AA_adenyl_dom"/>
</dbReference>
<dbReference type="GO" id="GO:0031177">
    <property type="term" value="F:phosphopantetheine binding"/>
    <property type="evidence" value="ECO:0007669"/>
    <property type="project" value="InterPro"/>
</dbReference>
<accession>A0A516RHU3</accession>
<dbReference type="FunFam" id="3.40.50.980:FF:000002">
    <property type="entry name" value="Enterobactin synthetase component F"/>
    <property type="match status" value="1"/>
</dbReference>
<feature type="domain" description="Carrier" evidence="8">
    <location>
        <begin position="981"/>
        <end position="1055"/>
    </location>
</feature>
<dbReference type="SUPFAM" id="SSF53474">
    <property type="entry name" value="alpha/beta-Hydrolases"/>
    <property type="match status" value="1"/>
</dbReference>
<dbReference type="PROSITE" id="PS50075">
    <property type="entry name" value="CARRIER"/>
    <property type="match status" value="3"/>
</dbReference>
<evidence type="ECO:0000256" key="5">
    <source>
        <dbReference type="ARBA" id="ARBA00022598"/>
    </source>
</evidence>
<protein>
    <submittedName>
        <fullName evidence="9">Amino acid adenylation domain-containing protein</fullName>
    </submittedName>
</protein>
<dbReference type="GO" id="GO:0043041">
    <property type="term" value="P:amino acid activation for nonribosomal peptide biosynthetic process"/>
    <property type="evidence" value="ECO:0007669"/>
    <property type="project" value="TreeGrafter"/>
</dbReference>
<dbReference type="SMART" id="SM00824">
    <property type="entry name" value="PKS_TE"/>
    <property type="match status" value="1"/>
</dbReference>
<dbReference type="InterPro" id="IPR029058">
    <property type="entry name" value="AB_hydrolase_fold"/>
</dbReference>
<dbReference type="InterPro" id="IPR000873">
    <property type="entry name" value="AMP-dep_synth/lig_dom"/>
</dbReference>
<dbReference type="Gene3D" id="3.40.50.150">
    <property type="entry name" value="Vaccinia Virus protein VP39"/>
    <property type="match status" value="1"/>
</dbReference>
<dbReference type="InterPro" id="IPR001242">
    <property type="entry name" value="Condensation_dom"/>
</dbReference>
<dbReference type="CDD" id="cd05930">
    <property type="entry name" value="A_NRPS"/>
    <property type="match status" value="1"/>
</dbReference>
<dbReference type="SUPFAM" id="SSF56801">
    <property type="entry name" value="Acetyl-CoA synthetase-like"/>
    <property type="match status" value="3"/>
</dbReference>
<dbReference type="GO" id="GO:0008610">
    <property type="term" value="P:lipid biosynthetic process"/>
    <property type="evidence" value="ECO:0007669"/>
    <property type="project" value="UniProtKB-ARBA"/>
</dbReference>
<organism evidence="9 10">
    <name type="scientific">Streptomyces spectabilis</name>
    <dbReference type="NCBI Taxonomy" id="68270"/>
    <lineage>
        <taxon>Bacteria</taxon>
        <taxon>Bacillati</taxon>
        <taxon>Actinomycetota</taxon>
        <taxon>Actinomycetes</taxon>
        <taxon>Kitasatosporales</taxon>
        <taxon>Streptomycetaceae</taxon>
        <taxon>Streptomyces</taxon>
    </lineage>
</organism>
<dbReference type="FunFam" id="1.10.1200.10:FF:000005">
    <property type="entry name" value="Nonribosomal peptide synthetase 1"/>
    <property type="match status" value="2"/>
</dbReference>
<dbReference type="CDD" id="cd02440">
    <property type="entry name" value="AdoMet_MTases"/>
    <property type="match status" value="1"/>
</dbReference>
<proteinExistence type="inferred from homology"/>
<feature type="region of interest" description="Disordered" evidence="7">
    <location>
        <begin position="3347"/>
        <end position="3367"/>
    </location>
</feature>
<dbReference type="InterPro" id="IPR013217">
    <property type="entry name" value="Methyltransf_12"/>
</dbReference>
<evidence type="ECO:0000256" key="6">
    <source>
        <dbReference type="ARBA" id="ARBA00022737"/>
    </source>
</evidence>
<dbReference type="InterPro" id="IPR009081">
    <property type="entry name" value="PP-bd_ACP"/>
</dbReference>
<keyword evidence="3" id="KW-0596">Phosphopantetheine</keyword>
<dbReference type="SUPFAM" id="SSF52777">
    <property type="entry name" value="CoA-dependent acyltransferases"/>
    <property type="match status" value="6"/>
</dbReference>
<name>A0A516RHU3_STRST</name>
<dbReference type="InterPro" id="IPR001031">
    <property type="entry name" value="Thioesterase"/>
</dbReference>
<dbReference type="RefSeq" id="WP_144322430.1">
    <property type="nucleotide sequence ID" value="NZ_CP040916.1"/>
</dbReference>
<dbReference type="Gene3D" id="3.30.559.10">
    <property type="entry name" value="Chloramphenicol acetyltransferase-like domain"/>
    <property type="match status" value="3"/>
</dbReference>
<dbReference type="Pfam" id="PF00550">
    <property type="entry name" value="PP-binding"/>
    <property type="match status" value="3"/>
</dbReference>
<dbReference type="FunFam" id="3.30.300.30:FF:000010">
    <property type="entry name" value="Enterobactin synthetase component F"/>
    <property type="match status" value="2"/>
</dbReference>
<evidence type="ECO:0000256" key="3">
    <source>
        <dbReference type="ARBA" id="ARBA00022450"/>
    </source>
</evidence>
<evidence type="ECO:0000313" key="10">
    <source>
        <dbReference type="Proteomes" id="UP000316806"/>
    </source>
</evidence>
<feature type="domain" description="Carrier" evidence="8">
    <location>
        <begin position="2064"/>
        <end position="2139"/>
    </location>
</feature>
<dbReference type="FunFam" id="3.30.559.30:FF:000001">
    <property type="entry name" value="Non-ribosomal peptide synthetase"/>
    <property type="match status" value="2"/>
</dbReference>
<comment type="cofactor">
    <cofactor evidence="1">
        <name>pantetheine 4'-phosphate</name>
        <dbReference type="ChEBI" id="CHEBI:47942"/>
    </cofactor>
</comment>
<reference evidence="9 10" key="1">
    <citation type="journal article" date="2019" name="J. Ind. Microbiol. Biotechnol.">
        <title>The complete genomic sequence of Streptomyces spectabilis NRRL-2792 and identification of secondary metabolite biosynthetic gene clusters.</title>
        <authorList>
            <person name="Sinha A."/>
            <person name="Phillips-Salemka S."/>
            <person name="Niraula T.A."/>
            <person name="Short K.A."/>
            <person name="Niraula N.P."/>
        </authorList>
    </citation>
    <scope>NUCLEOTIDE SEQUENCE [LARGE SCALE GENOMIC DNA]</scope>
    <source>
        <strain evidence="9 10">NRRL 2792</strain>
    </source>
</reference>
<dbReference type="Pfam" id="PF00501">
    <property type="entry name" value="AMP-binding"/>
    <property type="match status" value="3"/>
</dbReference>
<dbReference type="InterPro" id="IPR020806">
    <property type="entry name" value="PKS_PP-bd"/>
</dbReference>
<evidence type="ECO:0000256" key="2">
    <source>
        <dbReference type="ARBA" id="ARBA00006432"/>
    </source>
</evidence>
<dbReference type="Gene3D" id="1.10.1200.10">
    <property type="entry name" value="ACP-like"/>
    <property type="match status" value="1"/>
</dbReference>
<evidence type="ECO:0000256" key="1">
    <source>
        <dbReference type="ARBA" id="ARBA00001957"/>
    </source>
</evidence>
<dbReference type="GO" id="GO:0009366">
    <property type="term" value="C:enterobactin synthetase complex"/>
    <property type="evidence" value="ECO:0007669"/>
    <property type="project" value="TreeGrafter"/>
</dbReference>
<dbReference type="PANTHER" id="PTHR45527:SF1">
    <property type="entry name" value="FATTY ACID SYNTHASE"/>
    <property type="match status" value="1"/>
</dbReference>
<dbReference type="PROSITE" id="PS00012">
    <property type="entry name" value="PHOSPHOPANTETHEINE"/>
    <property type="match status" value="2"/>
</dbReference>
<dbReference type="InterPro" id="IPR020802">
    <property type="entry name" value="TesA-like"/>
</dbReference>
<keyword evidence="5" id="KW-0436">Ligase</keyword>
<dbReference type="CDD" id="cd19544">
    <property type="entry name" value="E-C_NRPS"/>
    <property type="match status" value="1"/>
</dbReference>
<dbReference type="GO" id="GO:0005829">
    <property type="term" value="C:cytosol"/>
    <property type="evidence" value="ECO:0007669"/>
    <property type="project" value="TreeGrafter"/>
</dbReference>
<evidence type="ECO:0000256" key="7">
    <source>
        <dbReference type="SAM" id="MobiDB-lite"/>
    </source>
</evidence>
<dbReference type="EMBL" id="CP040916">
    <property type="protein sequence ID" value="QDQ15227.1"/>
    <property type="molecule type" value="Genomic_DNA"/>
</dbReference>
<evidence type="ECO:0000259" key="8">
    <source>
        <dbReference type="PROSITE" id="PS50075"/>
    </source>
</evidence>
<dbReference type="CDD" id="cd19540">
    <property type="entry name" value="LCL_NRPS-like"/>
    <property type="match status" value="2"/>
</dbReference>
<dbReference type="FunFam" id="3.30.559.10:FF:000012">
    <property type="entry name" value="Non-ribosomal peptide synthetase"/>
    <property type="match status" value="1"/>
</dbReference>
<feature type="region of interest" description="Disordered" evidence="7">
    <location>
        <begin position="3500"/>
        <end position="3522"/>
    </location>
</feature>
<gene>
    <name evidence="9" type="ORF">FH965_35620</name>
</gene>
<dbReference type="InterPro" id="IPR045851">
    <property type="entry name" value="AMP-bd_C_sf"/>
</dbReference>
<dbReference type="InterPro" id="IPR029063">
    <property type="entry name" value="SAM-dependent_MTases_sf"/>
</dbReference>
<evidence type="ECO:0000256" key="4">
    <source>
        <dbReference type="ARBA" id="ARBA00022553"/>
    </source>
</evidence>
<dbReference type="Gene3D" id="3.30.300.30">
    <property type="match status" value="4"/>
</dbReference>
<dbReference type="GO" id="GO:0009239">
    <property type="term" value="P:enterobactin biosynthetic process"/>
    <property type="evidence" value="ECO:0007669"/>
    <property type="project" value="TreeGrafter"/>
</dbReference>
<keyword evidence="4" id="KW-0597">Phosphoprotein</keyword>
<dbReference type="InterPro" id="IPR006162">
    <property type="entry name" value="Ppantetheine_attach_site"/>
</dbReference>
<dbReference type="FunFam" id="3.40.50.12780:FF:000012">
    <property type="entry name" value="Non-ribosomal peptide synthetase"/>
    <property type="match status" value="3"/>
</dbReference>
<dbReference type="InterPro" id="IPR036736">
    <property type="entry name" value="ACP-like_sf"/>
</dbReference>
<sequence>MIPLSFAQRRLWFLAQLEGPNPTYNIPAALRLRGELDVAALRAALRDVVERHEVLRTVFPAADGTPHQRILDTDAVPLDLPVNPTAGEEALAPALAAATAQPFDLAADIPIRARLYELEPQEHVLLLVLHHIASDGWSMGLLARDISEAYGARRAGHAPQWEPLPVQYADYTMWQLDLLGDEDDPESVLAEQLSYWRTTLAGVPEELPLPAARTRPATASYRGDQVPLRIDAELHQRLTELARAEGATLYMVLQAGLAVLLSRLGAGDDIPVGTPIAGRMDDALDDLVGFFVNSLVMRTDLSGDPSFTELVSRVRDADLSAFAHQDVPFERLVEELVPTRSMGRHPLFQVMLAVQNNAQAVLDLPGLQVDALPGGKAPAKFDLSFDLSEEFDAQGRPAGLKGSVTYALDLFDRQTVDDLSTRLVRVLDVCTADPSVRVRQVPVLDGVERDRLVCGWNDTGRSVAPVSLTGLLATQAARTPDAVAVVLEGVEWSYAELDARANRLARLLISRGVGAESLVAVCMERSADLVVSLLAVLKAGGGYVPVDPEYPAERIAYVLEDAKPVLVLTSESVQSVVPVVEGLERVVVDDARTVSALAELAGEAVTDVERGGQVLPSHVAYVIYTSGSTGRPKGVAVPHRGVVNRLLWMQDAFGLDGSDRVVQKTPFGFDVSVWEFFWPLVTGAGLVVARAGGHRDAGYLAELIRRERVTVAHFVPSMLRVFLREPGAGGCAGLRWVVCSGEALAAELRDQFFAVLEGVELHNLYGPTEASVDVTAWACGVGEGPVVPIGRPVWNTRVFVLGAGLQPVPVGVAGELYLAGDQLARGYVGRAGLTAERFVACPFGAVGERMYRTGDVVRWRADGSLEYLGRADDQVKVRGFRIELGEIEAALESHGDVAQTAVMVREDVAGDKRLVAYVVPAVSGDTVDGAVLRAHVGRMLPEYMVPSAVVALAELPVTVNGKLDRRALPAPEYTAAGSGRGPASLQEEILCAVFAEVLGVPSVGVDDNFFELGGHSLLAVSLVERLRARGVPVSVRALFAAPTVAGLAAAALDREAVAVPENLIPADAEAITPEMLPLVDLTAEEIERISARVPGGAANIADIYPLAPLQEGLFFHHLMTGEGGADVYLQQTALRFDARERLDQFLDALQKVVDRHDILRTGFAWEGLREPVQVVARKAAVPADEIHLDTQADGDPVEQLLAACAASMDVGRAPLLRAYIAAEPGGDRWLMVLQNHHLVLDHTTFDVLLDEVRALLRDDAEVLDAPIPFREFVAQARLGVSRAEHERFFGELLDGVTESTAPYGLLDLRKEGSAGITDMSTTMDTGLAVRLREQARRLGVSPATLFHLVWARVVAVTSGRDDVVFGSVLFGRMQAGAGADRTPGLFINTLPVRVPTGHVSVGEAVRGMQRQLADLLVHEHAPLTLAQRAADLAAETPLFTSLLNYRHDMASGAGPDDVMSGALEGVELLSAHERTNYPLAVSIDDAGTDFGVTVQAADPIAPRDVCALVHTVTAELVRVLEEELEGELEGKSATELCRIEALGESERHRVLTAWNDTARETRPTTLTDLWHAQVARTPEAVALVHEGARLTYAELDARADRWAEALVGRGVGPEQLVAIALPRSADTVVALLAVLKAGGAYLPLDPSHPAERTAHVLKDARPTVLITVAALTEGFADTAVPRLLVEDMERAEPSAHRAPRAAAALPSHPAYVIYTSGSTGRPKGVVVSHGSAAEFSTGIASAYGIGGQDRVLGFAAFTFDVSVFEVFTTLLVGATLVLAGDEDRLNADRLQALMAEQEVTVAELPPALMPLLRPDGLPALRLVSTGGELPAGRLVDQWASPEREFWNGYGPTETTVAVTLMRCLPPSRGQAPPIGGPTPNTRVFVLDAGLRPVPVGVAGELYVAGAQLARGYVGRPGLTAERFIACPFGAAGERMYRTGDVVRWRADGNLEFLGRADDQVKVRGFRIELGEVEAALVAHGDVAQTAVMVREDVPGDKRLVAYVVPSEGAVDAAVLRAHVGRMLPEYMVPSAVVALAELPVTVNGKLDRRALPAPEYTAAGGGRGPASLQEEILCAVFAEVLGVPSVGVDDNFFELGGHSLLAVRLVSRVRSVLGVEVGVRAVFEAPSVGLLVGRLEGAEGARPGLSARVRPELVPLSFAQQRLWFLGELEGPNATYNIPAGIRLRGELDVEALGLALNDVVARHEVLRTVFPMVGGQPQQRVLDMGSAGCALEVVDVSSEGVLGEVMAEAAGCVFDLAVDVPLRAWLFSAGPQEHVLMLVLHHVAGDGWSMAPLARDVSVAYAARAAGGVPVWEPLAVQYADYALWQRELLGEESDPESVMARQLAYWRQALAEVPDELVLPVDRPRPAIASHRGGIVDLGVEPDVHARLLEVARAHGVTLFMVLQAGMAALLSRLGAGRDIPFGVPVAGRSDEALEELVGFFVNTLVIRTDVSGDPSFAELLERVREAGLGAYAHQDVPFERLVEELAPTRSMARHPLFQIMLALQNNAQADLDFPGLRAEAVPAGHVSAKFDLEIGLSERFGPGGEPIGLHGSIIYATDLFDPTTAAWMAKLYARVLDAVTADLSTPLSRVEILEDAERKTILEEWNDTGHHTPAQTLPELLRHQADRTPDAVAVLFQDVEDGLGHDRDELTYAQLHARANRLARLLMAHGVGPETLVAVCMERSPDLVVTLLAVLKAGGAYVPIDPEYPADRIAHVLDDARPAVVLTSRVTDAALETGDGTDRIVVDDPRTASTLADLDAGAIDDKERTSALLPSHPAYVIYTSGSTGRPKGVAVPHRAVTNFLAAIGDRCPLDERDRLLAVTTVAFDIHVLELYLPLLAGASVVVAPRTAVRDPRLLVALAERLDVTVVQATPTLWQALLDEDPTALKGARILVGGEALPSSLAARMLATPGKATNLYGPTEATVWATTAELTAGDQGSAASIGRPLWNTRAYVLDDRMQPVHAGVAGELYLAGDQLARGYQGRPDLTAERFVACPFGAPGARMYRTGDLVRWSADGSLEYLTRVDDQVKIRGFRIELGEIEAGLTAHPEVAQAAVVARDDAHGSRQLVAYVVPGSRAEERDQEREDRQVEDWQSVYDSLYRDMAPDDGTELGENFDVWVSVYDGSRIPESHLQEWRFVIVDRILDLEPRRILELGVGNGPLLARLAPRCEEYWGTDLSAEGIEVLRRGVDQQPELRDRVHLRAQGADVTDGLPREHFDTIVLNSVVQYFPNTEYLLEVLRNAVDLLAPGGRIFVGDVRNLRLHRYLSAAVALRRHEQGSGADAVRRAVEQMLLSEQELLVDPDFFPALCAASAELEHADILVKRGVHHHEMSRHRYDVVLHKKSSEQAPAQSSPGPVAGTEETTLRWGTDVTDLAGLADLLRTGRPGTLRVTRVPHRGLAGEIAALRLLDAGEPVDTALAALGGDGSATGALDAEDLHLLGERLGYRTAVTLTGAADDGSMDAVFESGASVPADFEAAVFESGVFEAQGSGASRTAVPADTYRPAGPSRSDLASYTNNPVARGRSAAALTGTLRDHLRDRLPEYMVPAAFVVLDALPQTANGKLDRRALPAPDHTSGVAGRAPASVQEEVLCGVFAEVLGLPQVGVDGNFFELGGHSLLGVRLADRIRSVLGVEIGIRDLFEAPTPEALAARLADAGMTQEALGGLLPIRAKGSRPPYFCVHPAGGASWCYVPLTRHMPQDQPLYALQARGLGPVPEELPSSVRDMAADYVAQIRAVQETGPYHLLGWSFGGIVAHEMAVLLRADGHEVAPLVIMDAYPMPEEERADDGAGPVDLTEVVVQGAGRFGAELTPEEIDRFARVIENNARIQRAHVPGVFDGDALVVVAAADREESGADAGLWAPHVSGATAETEVPCRHDDMAHPDMLRRVWDAVTEHARPAQGQARPTNEHTRPTQGQ</sequence>
<keyword evidence="6" id="KW-0677">Repeat</keyword>
<feature type="domain" description="Carrier" evidence="8">
    <location>
        <begin position="3587"/>
        <end position="3662"/>
    </location>
</feature>
<dbReference type="PANTHER" id="PTHR45527">
    <property type="entry name" value="NONRIBOSOMAL PEPTIDE SYNTHETASE"/>
    <property type="match status" value="1"/>
</dbReference>
<dbReference type="Pfam" id="PF08242">
    <property type="entry name" value="Methyltransf_12"/>
    <property type="match status" value="1"/>
</dbReference>
<dbReference type="InterPro" id="IPR023213">
    <property type="entry name" value="CAT-like_dom_sf"/>
</dbReference>
<dbReference type="Pfam" id="PF00668">
    <property type="entry name" value="Condensation"/>
    <property type="match status" value="3"/>
</dbReference>
<dbReference type="SUPFAM" id="SSF53335">
    <property type="entry name" value="S-adenosyl-L-methionine-dependent methyltransferases"/>
    <property type="match status" value="1"/>
</dbReference>
<dbReference type="Proteomes" id="UP000316806">
    <property type="component" value="Chromosome"/>
</dbReference>
<dbReference type="Gene3D" id="3.40.50.980">
    <property type="match status" value="6"/>
</dbReference>
<dbReference type="SMART" id="SM00823">
    <property type="entry name" value="PKS_PP"/>
    <property type="match status" value="3"/>
</dbReference>
<feature type="region of interest" description="Disordered" evidence="7">
    <location>
        <begin position="3901"/>
        <end position="3922"/>
    </location>
</feature>
<dbReference type="SUPFAM" id="SSF47336">
    <property type="entry name" value="ACP-like"/>
    <property type="match status" value="3"/>
</dbReference>
<evidence type="ECO:0000313" key="9">
    <source>
        <dbReference type="EMBL" id="QDQ15227.1"/>
    </source>
</evidence>
<dbReference type="InterPro" id="IPR025110">
    <property type="entry name" value="AMP-bd_C"/>
</dbReference>
<dbReference type="NCBIfam" id="TIGR01733">
    <property type="entry name" value="AA-adenyl-dom"/>
    <property type="match status" value="3"/>
</dbReference>
<dbReference type="Gene3D" id="3.40.50.1820">
    <property type="entry name" value="alpha/beta hydrolase"/>
    <property type="match status" value="2"/>
</dbReference>
<dbReference type="NCBIfam" id="NF003417">
    <property type="entry name" value="PRK04813.1"/>
    <property type="match status" value="4"/>
</dbReference>
<dbReference type="Gene3D" id="2.30.38.10">
    <property type="entry name" value="Luciferase, Domain 3"/>
    <property type="match status" value="3"/>
</dbReference>
<dbReference type="Pfam" id="PF13193">
    <property type="entry name" value="AMP-binding_C"/>
    <property type="match status" value="3"/>
</dbReference>
<dbReference type="InterPro" id="IPR020845">
    <property type="entry name" value="AMP-binding_CS"/>
</dbReference>
<dbReference type="PROSITE" id="PS00455">
    <property type="entry name" value="AMP_BINDING"/>
    <property type="match status" value="3"/>
</dbReference>
<dbReference type="Pfam" id="PF00975">
    <property type="entry name" value="Thioesterase"/>
    <property type="match status" value="1"/>
</dbReference>
<feature type="compositionally biased region" description="Basic and acidic residues" evidence="7">
    <location>
        <begin position="3912"/>
        <end position="3922"/>
    </location>
</feature>
<dbReference type="GO" id="GO:0047527">
    <property type="term" value="F:2,3-dihydroxybenzoate-serine ligase activity"/>
    <property type="evidence" value="ECO:0007669"/>
    <property type="project" value="TreeGrafter"/>
</dbReference>
<dbReference type="CDD" id="cd17646">
    <property type="entry name" value="A_NRPS_AB3403-like"/>
    <property type="match status" value="1"/>
</dbReference>
<dbReference type="FunFam" id="1.10.1200.10:FF:000016">
    <property type="entry name" value="Non-ribosomal peptide synthase"/>
    <property type="match status" value="1"/>
</dbReference>